<evidence type="ECO:0000313" key="15">
    <source>
        <dbReference type="Proteomes" id="UP000652761"/>
    </source>
</evidence>
<evidence type="ECO:0000313" key="14">
    <source>
        <dbReference type="EMBL" id="MQM02484.1"/>
    </source>
</evidence>
<dbReference type="GO" id="GO:0005886">
    <property type="term" value="C:plasma membrane"/>
    <property type="evidence" value="ECO:0007669"/>
    <property type="project" value="TreeGrafter"/>
</dbReference>
<feature type="domain" description="CSC1/OSCA1-like 7TM region" evidence="11">
    <location>
        <begin position="278"/>
        <end position="545"/>
    </location>
</feature>
<feature type="transmembrane region" description="Helical" evidence="10">
    <location>
        <begin position="15"/>
        <end position="35"/>
    </location>
</feature>
<feature type="transmembrane region" description="Helical" evidence="10">
    <location>
        <begin position="472"/>
        <end position="505"/>
    </location>
</feature>
<dbReference type="Pfam" id="PF14703">
    <property type="entry name" value="PHM7_cyt"/>
    <property type="match status" value="1"/>
</dbReference>
<feature type="domain" description="CSC1/OSCA1-like N-terminal transmembrane" evidence="12">
    <location>
        <begin position="15"/>
        <end position="86"/>
    </location>
</feature>
<evidence type="ECO:0000256" key="5">
    <source>
        <dbReference type="ARBA" id="ARBA00022989"/>
    </source>
</evidence>
<feature type="transmembrane region" description="Helical" evidence="10">
    <location>
        <begin position="65"/>
        <end position="84"/>
    </location>
</feature>
<keyword evidence="8" id="KW-0175">Coiled coil</keyword>
<evidence type="ECO:0000256" key="2">
    <source>
        <dbReference type="ARBA" id="ARBA00007779"/>
    </source>
</evidence>
<evidence type="ECO:0000256" key="4">
    <source>
        <dbReference type="ARBA" id="ARBA00022692"/>
    </source>
</evidence>
<keyword evidence="15" id="KW-1185">Reference proteome</keyword>
<keyword evidence="5 10" id="KW-1133">Transmembrane helix</keyword>
<feature type="transmembrane region" description="Helical" evidence="10">
    <location>
        <begin position="370"/>
        <end position="390"/>
    </location>
</feature>
<dbReference type="InterPro" id="IPR045122">
    <property type="entry name" value="Csc1-like"/>
</dbReference>
<evidence type="ECO:0000259" key="11">
    <source>
        <dbReference type="Pfam" id="PF02714"/>
    </source>
</evidence>
<evidence type="ECO:0000256" key="6">
    <source>
        <dbReference type="ARBA" id="ARBA00023136"/>
    </source>
</evidence>
<evidence type="ECO:0000259" key="12">
    <source>
        <dbReference type="Pfam" id="PF13967"/>
    </source>
</evidence>
<dbReference type="InterPro" id="IPR027815">
    <property type="entry name" value="CSC1/OSCA1-like_cyt"/>
</dbReference>
<proteinExistence type="inferred from homology"/>
<dbReference type="OrthoDB" id="1689567at2759"/>
<dbReference type="InterPro" id="IPR032880">
    <property type="entry name" value="CSC1/OSCA1-like_N"/>
</dbReference>
<sequence>MVETPFRRDLDDEEIINFFIVCSIVGLFILGPVNYTCQQGPYQSKLSHSMDSFTISNIPKGSNRLWLHFSCLCFISFYVLHLLYKEYKGMLEKRIQHICNHRHQPDQFTVLVRGIPLCPEHNARGCFVDHFFSKYHSHSYESYQMVCDAKEIEELLHVASSLDRKIKNLQQRIAERKHSSRSIFSKMLQENVSQLEMQEEKLQEVLHKIHLLQHENILKGKELPAAFVSFRCRWGAALAAQTQQHEDPLLWITEVAPDPGDVLWNNLAIPYSQLVLHKIGVFIASALLTIFFALPVTAVQGIVQFENIKKWFPPVRAVQLIPGLSSVLTGYLPSFILNSFIYVVPYAMLSMANLGGCTSRSKREIKACNMVFCFLVGNVFFLSLLSGSLLDQIGESFTHPKDFPGRLASAVSAQADFFITYILTDGLSGFSLEILQFGLLIWHFIMAHSFGQETKNKPYLYSFPYFRVIPTVSLAILIGMVYAVIAPLLLPFLIVYFFLGYAVYVNQMQDVYESVYETHGQYWPYIHQYIFIAIILMQITMIGLFGLKSKPAASISTIPLLLLTILFNEYCKISFLPTFHHFPIKNARENDDRDEVEGQVEPKREPAIDAYRPPWLRSTDITSRESGFTQPLVTPP</sequence>
<dbReference type="EMBL" id="NMUH01002862">
    <property type="protein sequence ID" value="MQM02484.1"/>
    <property type="molecule type" value="Genomic_DNA"/>
</dbReference>
<feature type="transmembrane region" description="Helical" evidence="10">
    <location>
        <begin position="525"/>
        <end position="547"/>
    </location>
</feature>
<dbReference type="Proteomes" id="UP000652761">
    <property type="component" value="Unassembled WGS sequence"/>
</dbReference>
<keyword evidence="6 10" id="KW-0472">Membrane</keyword>
<organism evidence="14 15">
    <name type="scientific">Colocasia esculenta</name>
    <name type="common">Wild taro</name>
    <name type="synonym">Arum esculentum</name>
    <dbReference type="NCBI Taxonomy" id="4460"/>
    <lineage>
        <taxon>Eukaryota</taxon>
        <taxon>Viridiplantae</taxon>
        <taxon>Streptophyta</taxon>
        <taxon>Embryophyta</taxon>
        <taxon>Tracheophyta</taxon>
        <taxon>Spermatophyta</taxon>
        <taxon>Magnoliopsida</taxon>
        <taxon>Liliopsida</taxon>
        <taxon>Araceae</taxon>
        <taxon>Aroideae</taxon>
        <taxon>Colocasieae</taxon>
        <taxon>Colocasia</taxon>
    </lineage>
</organism>
<gene>
    <name evidence="14" type="ORF">Taro_035249</name>
</gene>
<accession>A0A843WEC2</accession>
<feature type="transmembrane region" description="Helical" evidence="10">
    <location>
        <begin position="323"/>
        <end position="349"/>
    </location>
</feature>
<protein>
    <recommendedName>
        <fullName evidence="16">CSC1-like protein At3g54510</fullName>
    </recommendedName>
</protein>
<keyword evidence="7" id="KW-0407">Ion channel</keyword>
<dbReference type="GO" id="GO:0005227">
    <property type="term" value="F:calcium-activated cation channel activity"/>
    <property type="evidence" value="ECO:0007669"/>
    <property type="project" value="InterPro"/>
</dbReference>
<keyword evidence="3" id="KW-0813">Transport</keyword>
<feature type="transmembrane region" description="Helical" evidence="10">
    <location>
        <begin position="434"/>
        <end position="451"/>
    </location>
</feature>
<evidence type="ECO:0000256" key="3">
    <source>
        <dbReference type="ARBA" id="ARBA00022448"/>
    </source>
</evidence>
<dbReference type="PANTHER" id="PTHR13018:SF141">
    <property type="entry name" value="OS01G0950900 PROTEIN"/>
    <property type="match status" value="1"/>
</dbReference>
<dbReference type="Pfam" id="PF02714">
    <property type="entry name" value="RSN1_7TM"/>
    <property type="match status" value="1"/>
</dbReference>
<feature type="coiled-coil region" evidence="8">
    <location>
        <begin position="152"/>
        <end position="215"/>
    </location>
</feature>
<feature type="transmembrane region" description="Helical" evidence="10">
    <location>
        <begin position="279"/>
        <end position="303"/>
    </location>
</feature>
<evidence type="ECO:0000259" key="13">
    <source>
        <dbReference type="Pfam" id="PF14703"/>
    </source>
</evidence>
<evidence type="ECO:0000256" key="9">
    <source>
        <dbReference type="SAM" id="MobiDB-lite"/>
    </source>
</evidence>
<evidence type="ECO:0000256" key="7">
    <source>
        <dbReference type="ARBA" id="ARBA00023303"/>
    </source>
</evidence>
<comment type="caution">
    <text evidence="14">The sequence shown here is derived from an EMBL/GenBank/DDBJ whole genome shotgun (WGS) entry which is preliminary data.</text>
</comment>
<dbReference type="PANTHER" id="PTHR13018">
    <property type="entry name" value="PROBABLE MEMBRANE PROTEIN DUF221-RELATED"/>
    <property type="match status" value="1"/>
</dbReference>
<evidence type="ECO:0000256" key="10">
    <source>
        <dbReference type="SAM" id="Phobius"/>
    </source>
</evidence>
<keyword evidence="7" id="KW-0406">Ion transport</keyword>
<feature type="compositionally biased region" description="Polar residues" evidence="9">
    <location>
        <begin position="619"/>
        <end position="636"/>
    </location>
</feature>
<reference evidence="14" key="1">
    <citation type="submission" date="2017-07" db="EMBL/GenBank/DDBJ databases">
        <title>Taro Niue Genome Assembly and Annotation.</title>
        <authorList>
            <person name="Atibalentja N."/>
            <person name="Keating K."/>
            <person name="Fields C.J."/>
        </authorList>
    </citation>
    <scope>NUCLEOTIDE SEQUENCE</scope>
    <source>
        <strain evidence="14">Niue_2</strain>
        <tissue evidence="14">Leaf</tissue>
    </source>
</reference>
<keyword evidence="4 10" id="KW-0812">Transmembrane</keyword>
<evidence type="ECO:0000256" key="8">
    <source>
        <dbReference type="SAM" id="Coils"/>
    </source>
</evidence>
<comment type="similarity">
    <text evidence="2">Belongs to the CSC1 (TC 1.A.17) family.</text>
</comment>
<dbReference type="Pfam" id="PF13967">
    <property type="entry name" value="RSN1_TM"/>
    <property type="match status" value="1"/>
</dbReference>
<dbReference type="AlphaFoldDB" id="A0A843WEC2"/>
<feature type="domain" description="CSC1/OSCA1-like cytosolic" evidence="13">
    <location>
        <begin position="107"/>
        <end position="266"/>
    </location>
</feature>
<evidence type="ECO:0008006" key="16">
    <source>
        <dbReference type="Google" id="ProtNLM"/>
    </source>
</evidence>
<dbReference type="InterPro" id="IPR003864">
    <property type="entry name" value="CSC1/OSCA1-like_7TM"/>
</dbReference>
<evidence type="ECO:0000256" key="1">
    <source>
        <dbReference type="ARBA" id="ARBA00004141"/>
    </source>
</evidence>
<feature type="region of interest" description="Disordered" evidence="9">
    <location>
        <begin position="617"/>
        <end position="636"/>
    </location>
</feature>
<name>A0A843WEC2_COLES</name>
<comment type="subcellular location">
    <subcellularLocation>
        <location evidence="1">Membrane</location>
        <topology evidence="1">Multi-pass membrane protein</topology>
    </subcellularLocation>
</comment>